<protein>
    <recommendedName>
        <fullName evidence="4">ABC-2 transporter permease</fullName>
    </recommendedName>
</protein>
<dbReference type="Pfam" id="PF13346">
    <property type="entry name" value="ABC2_membrane_5"/>
    <property type="match status" value="1"/>
</dbReference>
<keyword evidence="1" id="KW-0812">Transmembrane</keyword>
<feature type="transmembrane region" description="Helical" evidence="1">
    <location>
        <begin position="176"/>
        <end position="207"/>
    </location>
</feature>
<dbReference type="InterPro" id="IPR025699">
    <property type="entry name" value="ABC2_memb-like"/>
</dbReference>
<dbReference type="EMBL" id="JRFU01000059">
    <property type="protein sequence ID" value="PWE87177.1"/>
    <property type="molecule type" value="Genomic_DNA"/>
</dbReference>
<feature type="transmembrane region" description="Helical" evidence="1">
    <location>
        <begin position="12"/>
        <end position="31"/>
    </location>
</feature>
<feature type="transmembrane region" description="Helical" evidence="1">
    <location>
        <begin position="37"/>
        <end position="56"/>
    </location>
</feature>
<reference evidence="2 3" key="1">
    <citation type="submission" date="2014-09" db="EMBL/GenBank/DDBJ databases">
        <title>Butyrate-producing bacteria isolated from human gut.</title>
        <authorList>
            <person name="Zhang Q."/>
            <person name="Zhao L."/>
        </authorList>
    </citation>
    <scope>NUCLEOTIDE SEQUENCE [LARGE SCALE GENOMIC DNA]</scope>
    <source>
        <strain evidence="2 3">21</strain>
    </source>
</reference>
<proteinExistence type="predicted"/>
<feature type="transmembrane region" description="Helical" evidence="1">
    <location>
        <begin position="81"/>
        <end position="104"/>
    </location>
</feature>
<keyword evidence="1" id="KW-1133">Transmembrane helix</keyword>
<accession>A0A2V1JQP4</accession>
<keyword evidence="1" id="KW-0472">Membrane</keyword>
<name>A0A2V1JQP4_EUBRA</name>
<gene>
    <name evidence="2" type="ORF">LG34_05645</name>
</gene>
<evidence type="ECO:0008006" key="4">
    <source>
        <dbReference type="Google" id="ProtNLM"/>
    </source>
</evidence>
<feature type="transmembrane region" description="Helical" evidence="1">
    <location>
        <begin position="147"/>
        <end position="164"/>
    </location>
</feature>
<comment type="caution">
    <text evidence="2">The sequence shown here is derived from an EMBL/GenBank/DDBJ whole genome shotgun (WGS) entry which is preliminary data.</text>
</comment>
<evidence type="ECO:0000313" key="2">
    <source>
        <dbReference type="EMBL" id="PWE87177.1"/>
    </source>
</evidence>
<dbReference type="OrthoDB" id="2313863at2"/>
<dbReference type="Proteomes" id="UP000245288">
    <property type="component" value="Unassembled WGS sequence"/>
</dbReference>
<sequence length="217" mass="24191">MRGLLEKDIRLLLHSKQTFLCFIALVIVLGVTQKNPFIVGYATFMMAAFLVSTLSYDEMDHGLAFLFTLPIDRKMYVREKYLFCMGGAVITWFIALILYFAVLTVNHTQTLFEEEMLKGLAFLPIAILFLSLLLPLQLKFGVEKSRLLVIGVSVFTGIMIYFLAEKSGMLDGESTVILSVFGVIGDIAVDMISLLVAGGMAAVSYLCSCRIMKKKEL</sequence>
<feature type="transmembrane region" description="Helical" evidence="1">
    <location>
        <begin position="116"/>
        <end position="135"/>
    </location>
</feature>
<dbReference type="AlphaFoldDB" id="A0A2V1JQP4"/>
<evidence type="ECO:0000313" key="3">
    <source>
        <dbReference type="Proteomes" id="UP000245288"/>
    </source>
</evidence>
<organism evidence="2 3">
    <name type="scientific">Eubacterium ramulus</name>
    <dbReference type="NCBI Taxonomy" id="39490"/>
    <lineage>
        <taxon>Bacteria</taxon>
        <taxon>Bacillati</taxon>
        <taxon>Bacillota</taxon>
        <taxon>Clostridia</taxon>
        <taxon>Eubacteriales</taxon>
        <taxon>Eubacteriaceae</taxon>
        <taxon>Eubacterium</taxon>
    </lineage>
</organism>
<keyword evidence="3" id="KW-1185">Reference proteome</keyword>
<evidence type="ECO:0000256" key="1">
    <source>
        <dbReference type="SAM" id="Phobius"/>
    </source>
</evidence>
<dbReference type="RefSeq" id="WP_109215182.1">
    <property type="nucleotide sequence ID" value="NZ_CABMEW010000034.1"/>
</dbReference>